<dbReference type="EMBL" id="VJVV01000004">
    <property type="protein sequence ID" value="TRO82319.1"/>
    <property type="molecule type" value="Genomic_DNA"/>
</dbReference>
<feature type="transmembrane region" description="Helical" evidence="1">
    <location>
        <begin position="12"/>
        <end position="36"/>
    </location>
</feature>
<dbReference type="InterPro" id="IPR009912">
    <property type="entry name" value="DUF1451"/>
</dbReference>
<keyword evidence="1" id="KW-1133">Transmembrane helix</keyword>
<gene>
    <name evidence="2" type="ORF">FL622_07005</name>
</gene>
<keyword evidence="1" id="KW-0812">Transmembrane</keyword>
<dbReference type="AlphaFoldDB" id="A0A550JGH9"/>
<dbReference type="Pfam" id="PF07295">
    <property type="entry name" value="DUF1451"/>
    <property type="match status" value="1"/>
</dbReference>
<proteinExistence type="predicted"/>
<name>A0A550JGH9_9BACT</name>
<sequence length="211" mass="23513">MVVRPFCVWRFVVLLRMGIETFGGLATLIKIALLFIPPFRRSLPMTDEKRTPEEEHEDVGLYQKLAARAAEILEDGRKTLDEALKKAGEEIAAGGEYTREQAERIGEFLRRDLSAVGKKAQQARDSVLEAVEPRRVVAGMQSGLSRLLTSAADLLNELAEKSEQGLEFKTGEVTSPGTLTCKDCGKEMHLKSTARIPPCPHCHKTLFRKSY</sequence>
<organism evidence="2 3">
    <name type="scientific">Trichloromonas acetexigens</name>
    <dbReference type="NCBI Taxonomy" id="38815"/>
    <lineage>
        <taxon>Bacteria</taxon>
        <taxon>Pseudomonadati</taxon>
        <taxon>Thermodesulfobacteriota</taxon>
        <taxon>Desulfuromonadia</taxon>
        <taxon>Desulfuromonadales</taxon>
        <taxon>Trichloromonadaceae</taxon>
        <taxon>Trichloromonas</taxon>
    </lineage>
</organism>
<dbReference type="Proteomes" id="UP000317155">
    <property type="component" value="Unassembled WGS sequence"/>
</dbReference>
<keyword evidence="3" id="KW-1185">Reference proteome</keyword>
<evidence type="ECO:0000313" key="2">
    <source>
        <dbReference type="EMBL" id="TRO82319.1"/>
    </source>
</evidence>
<comment type="caution">
    <text evidence="2">The sequence shown here is derived from an EMBL/GenBank/DDBJ whole genome shotgun (WGS) entry which is preliminary data.</text>
</comment>
<evidence type="ECO:0008006" key="4">
    <source>
        <dbReference type="Google" id="ProtNLM"/>
    </source>
</evidence>
<accession>A0A550JGH9</accession>
<keyword evidence="1" id="KW-0472">Membrane</keyword>
<reference evidence="2 3" key="1">
    <citation type="submission" date="2019-07" db="EMBL/GenBank/DDBJ databases">
        <title>Insights of Desulfuromonas acetexigens electromicrobiology.</title>
        <authorList>
            <person name="Katuri K."/>
            <person name="Sapireddy V."/>
            <person name="Shaw D.R."/>
            <person name="Saikaly P."/>
        </authorList>
    </citation>
    <scope>NUCLEOTIDE SEQUENCE [LARGE SCALE GENOMIC DNA]</scope>
    <source>
        <strain evidence="2 3">2873</strain>
    </source>
</reference>
<evidence type="ECO:0000256" key="1">
    <source>
        <dbReference type="SAM" id="Phobius"/>
    </source>
</evidence>
<protein>
    <recommendedName>
        <fullName evidence="4">Zinc ribbon-containing protein</fullName>
    </recommendedName>
</protein>
<dbReference type="OrthoDB" id="5402078at2"/>
<evidence type="ECO:0000313" key="3">
    <source>
        <dbReference type="Proteomes" id="UP000317155"/>
    </source>
</evidence>